<dbReference type="PANTHER" id="PTHR14795:SF0">
    <property type="entry name" value="TRANSMEMBRANE PROTEIN 62"/>
    <property type="match status" value="1"/>
</dbReference>
<dbReference type="GeneID" id="94825841"/>
<evidence type="ECO:0000256" key="1">
    <source>
        <dbReference type="SAM" id="Phobius"/>
    </source>
</evidence>
<evidence type="ECO:0000313" key="2">
    <source>
        <dbReference type="EMBL" id="OHT14139.1"/>
    </source>
</evidence>
<feature type="transmembrane region" description="Helical" evidence="1">
    <location>
        <begin position="436"/>
        <end position="454"/>
    </location>
</feature>
<sequence>MGFSNTHFQPASGTLKNSPRLTAYLWAHVYPIVVYAFFSLFVCLIRFVTVTDSYESADLSIPFDDSKDPFYAAHVSDLHHTNIRPERMILNHRKIGNISYRFNPPVFSFGGDLIDALNSTNILSFHKQYEINWHRYNTTRLESSIYEDNRVIFEIAGNHDMMVVSEDNMIKNRYRYYTMKPDDPLSVRSYQFDDYSVPINIILFNIIRPPFTSGPLGVFPCTHDEDVQLLEDSIKRNYKNIIITHFPFSHWWSLTTTRKGNGLRDVGHLASLLLTGHLHPSYDVIERKKNALSVIVPALFESYVFAMPFIDNGGPGVQDVDTSDPNDVVLITYPLPKSQLTGRSVFNLNTFPIRVYQFAPNEQNLSAFIDGNYVGQMKHLRKSRRHVHFYTLNVTVNDGDHTLKVGSTEINFFVGDKIPSVIEIGNNNLYSPDICIYGAFRTLFFLLLLLLPFWKLFPNVISRYQVYVFNEDNHEINDFSSISSLSSISTPNPSIQQPSQFNSTSLAYSPESFPNTSFVNTQFPNNSFVNTQFANNSFVNTQFGNNQILVNNSNDDDDYKWFHHIFLGPLYLITRARFVPKNLYILFWIIVTLFLVCPMYMMQDDQYLAIVFIWGAYIHGTFSHYAMCFVLWIIHIFFFCQGGIVAVSFWFEIRECFTRAQWIEFALYLIFTAVGPIGWYILGYLAGGFFTVITSPITWLQIIAVIYTAFHLKRDYEARFKPTLTGINTESSVSSIYSQGTYLQQPLI</sequence>
<feature type="transmembrane region" description="Helical" evidence="1">
    <location>
        <begin position="21"/>
        <end position="48"/>
    </location>
</feature>
<dbReference type="OrthoDB" id="27234at2759"/>
<evidence type="ECO:0000313" key="3">
    <source>
        <dbReference type="Proteomes" id="UP000179807"/>
    </source>
</evidence>
<organism evidence="2 3">
    <name type="scientific">Tritrichomonas foetus</name>
    <dbReference type="NCBI Taxonomy" id="1144522"/>
    <lineage>
        <taxon>Eukaryota</taxon>
        <taxon>Metamonada</taxon>
        <taxon>Parabasalia</taxon>
        <taxon>Tritrichomonadida</taxon>
        <taxon>Tritrichomonadidae</taxon>
        <taxon>Tritrichomonas</taxon>
    </lineage>
</organism>
<dbReference type="RefSeq" id="XP_068367275.1">
    <property type="nucleotide sequence ID" value="XM_068491137.1"/>
</dbReference>
<dbReference type="EMBL" id="MLAK01000421">
    <property type="protein sequence ID" value="OHT14139.1"/>
    <property type="molecule type" value="Genomic_DNA"/>
</dbReference>
<dbReference type="AlphaFoldDB" id="A0A1J4KSA4"/>
<keyword evidence="1" id="KW-0812">Transmembrane</keyword>
<dbReference type="Proteomes" id="UP000179807">
    <property type="component" value="Unassembled WGS sequence"/>
</dbReference>
<keyword evidence="3" id="KW-1185">Reference proteome</keyword>
<dbReference type="VEuPathDB" id="TrichDB:TRFO_03177"/>
<dbReference type="PANTHER" id="PTHR14795">
    <property type="entry name" value="HELICASE RELATED"/>
    <property type="match status" value="1"/>
</dbReference>
<keyword evidence="1" id="KW-0472">Membrane</keyword>
<feature type="transmembrane region" description="Helical" evidence="1">
    <location>
        <begin position="583"/>
        <end position="602"/>
    </location>
</feature>
<gene>
    <name evidence="2" type="ORF">TRFO_03177</name>
</gene>
<evidence type="ECO:0008006" key="4">
    <source>
        <dbReference type="Google" id="ProtNLM"/>
    </source>
</evidence>
<dbReference type="Gene3D" id="3.60.21.10">
    <property type="match status" value="1"/>
</dbReference>
<protein>
    <recommendedName>
        <fullName evidence="4">Calcineurin-like phosphoesterase domain-containing protein</fullName>
    </recommendedName>
</protein>
<dbReference type="SUPFAM" id="SSF56300">
    <property type="entry name" value="Metallo-dependent phosphatases"/>
    <property type="match status" value="1"/>
</dbReference>
<keyword evidence="1" id="KW-1133">Transmembrane helix</keyword>
<accession>A0A1J4KSA4</accession>
<reference evidence="2" key="1">
    <citation type="submission" date="2016-10" db="EMBL/GenBank/DDBJ databases">
        <authorList>
            <person name="Benchimol M."/>
            <person name="Almeida L.G."/>
            <person name="Vasconcelos A.T."/>
            <person name="Perreira-Neves A."/>
            <person name="Rosa I.A."/>
            <person name="Tasca T."/>
            <person name="Bogo M.R."/>
            <person name="de Souza W."/>
        </authorList>
    </citation>
    <scope>NUCLEOTIDE SEQUENCE [LARGE SCALE GENOMIC DNA]</scope>
    <source>
        <strain evidence="2">K</strain>
    </source>
</reference>
<feature type="transmembrane region" description="Helical" evidence="1">
    <location>
        <begin position="622"/>
        <end position="650"/>
    </location>
</feature>
<dbReference type="InterPro" id="IPR029052">
    <property type="entry name" value="Metallo-depent_PP-like"/>
</dbReference>
<feature type="transmembrane region" description="Helical" evidence="1">
    <location>
        <begin position="662"/>
        <end position="682"/>
    </location>
</feature>
<name>A0A1J4KSA4_9EUKA</name>
<comment type="caution">
    <text evidence="2">The sequence shown here is derived from an EMBL/GenBank/DDBJ whole genome shotgun (WGS) entry which is preliminary data.</text>
</comment>
<proteinExistence type="predicted"/>
<feature type="transmembrane region" description="Helical" evidence="1">
    <location>
        <begin position="688"/>
        <end position="710"/>
    </location>
</feature>